<dbReference type="Gene3D" id="3.40.50.300">
    <property type="entry name" value="P-loop containing nucleotide triphosphate hydrolases"/>
    <property type="match status" value="1"/>
</dbReference>
<dbReference type="InterPro" id="IPR003688">
    <property type="entry name" value="TraG/VirD4"/>
</dbReference>
<evidence type="ECO:0000313" key="8">
    <source>
        <dbReference type="Proteomes" id="UP000095709"/>
    </source>
</evidence>
<dbReference type="SUPFAM" id="SSF52540">
    <property type="entry name" value="P-loop containing nucleoside triphosphate hydrolases"/>
    <property type="match status" value="1"/>
</dbReference>
<dbReference type="GO" id="GO:0005886">
    <property type="term" value="C:plasma membrane"/>
    <property type="evidence" value="ECO:0007669"/>
    <property type="project" value="UniProtKB-SubCell"/>
</dbReference>
<keyword evidence="3" id="KW-1003">Cell membrane</keyword>
<reference evidence="7 8" key="1">
    <citation type="submission" date="2015-09" db="EMBL/GenBank/DDBJ databases">
        <authorList>
            <consortium name="Pathogen Informatics"/>
        </authorList>
    </citation>
    <scope>NUCLEOTIDE SEQUENCE [LARGE SCALE GENOMIC DNA]</scope>
    <source>
        <strain evidence="7 8">2789STDY5834885</strain>
    </source>
</reference>
<evidence type="ECO:0000313" key="7">
    <source>
        <dbReference type="EMBL" id="CUP50688.1"/>
    </source>
</evidence>
<accession>A0A174NVM4</accession>
<comment type="subcellular location">
    <subcellularLocation>
        <location evidence="1">Cell membrane</location>
        <topology evidence="1">Multi-pass membrane protein</topology>
    </subcellularLocation>
</comment>
<dbReference type="CDD" id="cd01127">
    <property type="entry name" value="TrwB_TraG_TraD_VirD4"/>
    <property type="match status" value="1"/>
</dbReference>
<evidence type="ECO:0000256" key="3">
    <source>
        <dbReference type="ARBA" id="ARBA00022475"/>
    </source>
</evidence>
<proteinExistence type="inferred from homology"/>
<keyword evidence="6" id="KW-0472">Membrane</keyword>
<evidence type="ECO:0000256" key="5">
    <source>
        <dbReference type="ARBA" id="ARBA00022989"/>
    </source>
</evidence>
<dbReference type="InterPro" id="IPR027417">
    <property type="entry name" value="P-loop_NTPase"/>
</dbReference>
<gene>
    <name evidence="7" type="primary">traG_2</name>
    <name evidence="7" type="ORF">ERS852498_02137</name>
</gene>
<dbReference type="InterPro" id="IPR051539">
    <property type="entry name" value="T4SS-coupling_protein"/>
</dbReference>
<dbReference type="PANTHER" id="PTHR37937">
    <property type="entry name" value="CONJUGATIVE TRANSFER: DNA TRANSPORT"/>
    <property type="match status" value="1"/>
</dbReference>
<sequence length="628" mass="71705">MKKKSGKNLMQKWKNKIRVRLSALDKKKLVLTNIPYILTAFYTNRASFLYRNSPGEDIGNKLLYAMEHADRILTGLQPSFNWCDMLTGIVAAVILKLLVWQKQSDAKKLRKGIEYGSARWGNAEDIKPYMSEDPWMNIPLTATEALTMESRPKQPKYARNKNIVVIGGSGSGKTRFFVKPSVMQMNCSMVITDPKGTLIEECGKMLAKGPPKKDKNGNIMKDKSGKVIHEPYVIKVLNTINFSKSLHYNPFAYIRSEKDILKLVTTIIVNTKGEGEKASEDFWVKAEKLLYTALIAFIWYEGDEEEKNLNTLLDLLNESETREEDETYQNPVDMMFQELEERDPQHFAVRQYKKYKMAAGKTAKSILISCGARLAPFDIAELREIMSYDEMELDKIGDRKTALFLIMSDTDTTFNFVIAMLQSQLFNLLCDKADDEYGGRLPVHVRVIADEFANIGQIPQFDKLIATIRSREISASIILQSQSQLKAMYKDSADTILGNCDTTLFLGGKEKTTLKEMSELLGKETIDLYNTSETRSNQKSFGLNYQKTGKQLMTEDEIAVMDGGKCILQIRGARPFFSDKYDITKHKNYRLLADENEKNRYKVEKELNPQYTPKSEEEVEVIHVELSE</sequence>
<dbReference type="PANTHER" id="PTHR37937:SF1">
    <property type="entry name" value="CONJUGATIVE TRANSFER: DNA TRANSPORT"/>
    <property type="match status" value="1"/>
</dbReference>
<evidence type="ECO:0000256" key="4">
    <source>
        <dbReference type="ARBA" id="ARBA00022692"/>
    </source>
</evidence>
<dbReference type="NCBIfam" id="NF045973">
    <property type="entry name" value="conju_CD1115"/>
    <property type="match status" value="1"/>
</dbReference>
<dbReference type="Pfam" id="PF02534">
    <property type="entry name" value="T4SS-DNA_transf"/>
    <property type="match status" value="2"/>
</dbReference>
<dbReference type="AlphaFoldDB" id="A0A174NVM4"/>
<organism evidence="7 8">
    <name type="scientific">Fusicatenibacter saccharivorans</name>
    <dbReference type="NCBI Taxonomy" id="1150298"/>
    <lineage>
        <taxon>Bacteria</taxon>
        <taxon>Bacillati</taxon>
        <taxon>Bacillota</taxon>
        <taxon>Clostridia</taxon>
        <taxon>Lachnospirales</taxon>
        <taxon>Lachnospiraceae</taxon>
        <taxon>Fusicatenibacter</taxon>
    </lineage>
</organism>
<evidence type="ECO:0000256" key="6">
    <source>
        <dbReference type="ARBA" id="ARBA00023136"/>
    </source>
</evidence>
<evidence type="ECO:0000256" key="1">
    <source>
        <dbReference type="ARBA" id="ARBA00004651"/>
    </source>
</evidence>
<dbReference type="EMBL" id="CZAL01000011">
    <property type="protein sequence ID" value="CUP50688.1"/>
    <property type="molecule type" value="Genomic_DNA"/>
</dbReference>
<keyword evidence="5" id="KW-1133">Transmembrane helix</keyword>
<dbReference type="Proteomes" id="UP000095709">
    <property type="component" value="Unassembled WGS sequence"/>
</dbReference>
<name>A0A174NVM4_9FIRM</name>
<keyword evidence="4" id="KW-0812">Transmembrane</keyword>
<protein>
    <submittedName>
        <fullName evidence="7">Conjugal transfer protein traG</fullName>
    </submittedName>
</protein>
<evidence type="ECO:0000256" key="2">
    <source>
        <dbReference type="ARBA" id="ARBA00008806"/>
    </source>
</evidence>
<comment type="similarity">
    <text evidence="2">Belongs to the VirD4/TraG family.</text>
</comment>